<dbReference type="PROSITE" id="PS51007">
    <property type="entry name" value="CYTC"/>
    <property type="match status" value="2"/>
</dbReference>
<dbReference type="Proteomes" id="UP000092213">
    <property type="component" value="Chromosome"/>
</dbReference>
<feature type="domain" description="Cytochrome c" evidence="11">
    <location>
        <begin position="138"/>
        <end position="226"/>
    </location>
</feature>
<dbReference type="PIRSF" id="PIRSF000005">
    <property type="entry name" value="Cytochrome_c4"/>
    <property type="match status" value="1"/>
</dbReference>
<evidence type="ECO:0000256" key="4">
    <source>
        <dbReference type="ARBA" id="ARBA00022723"/>
    </source>
</evidence>
<feature type="binding site" description="axial binding residue" evidence="9">
    <location>
        <position position="104"/>
    </location>
    <ligand>
        <name>heme c</name>
        <dbReference type="ChEBI" id="CHEBI:61717"/>
        <label>1</label>
    </ligand>
    <ligandPart>
        <name>Fe</name>
        <dbReference type="ChEBI" id="CHEBI:18248"/>
    </ligandPart>
</feature>
<protein>
    <submittedName>
        <fullName evidence="12">Cytochrome C</fullName>
    </submittedName>
</protein>
<dbReference type="GO" id="GO:0009055">
    <property type="term" value="F:electron transfer activity"/>
    <property type="evidence" value="ECO:0007669"/>
    <property type="project" value="InterPro"/>
</dbReference>
<evidence type="ECO:0000313" key="13">
    <source>
        <dbReference type="Proteomes" id="UP000092213"/>
    </source>
</evidence>
<feature type="binding site" description="axial binding residue" evidence="9">
    <location>
        <position position="54"/>
    </location>
    <ligand>
        <name>heme c</name>
        <dbReference type="ChEBI" id="CHEBI:61717"/>
        <label>1</label>
    </ligand>
    <ligandPart>
        <name>Fe</name>
        <dbReference type="ChEBI" id="CHEBI:18248"/>
    </ligandPart>
</feature>
<evidence type="ECO:0000256" key="1">
    <source>
        <dbReference type="ARBA" id="ARBA00004418"/>
    </source>
</evidence>
<keyword evidence="2" id="KW-0813">Transport</keyword>
<keyword evidence="10" id="KW-0732">Signal</keyword>
<dbReference type="PANTHER" id="PTHR33751:SF9">
    <property type="entry name" value="CYTOCHROME C4"/>
    <property type="match status" value="1"/>
</dbReference>
<dbReference type="InterPro" id="IPR009056">
    <property type="entry name" value="Cyt_c-like_dom"/>
</dbReference>
<sequence length="226" mass="23606">MLLVGGLVLGTTAVFPGYAADATAPAAKPDAAKGEQLYTNGDATRGIIACASCHGAAGNSTIPTNPNLSAQAHEYLAKQLGDFQVKQGAKVPLRNGAGGNPTPMTAIVQSLTPQDMQNIALYLSQQSLKEPATAGQKSLVERGQTIWRAGLPDRGVPACASCHAANGAGIPAQYPRLSGQFPSYIEEQLKLFRDGSRNNSEPMHDIASRMTDDDIKAVSDYAAGLR</sequence>
<feature type="chain" id="PRO_5008258615" evidence="10">
    <location>
        <begin position="20"/>
        <end position="226"/>
    </location>
</feature>
<feature type="signal peptide" evidence="10">
    <location>
        <begin position="1"/>
        <end position="19"/>
    </location>
</feature>
<dbReference type="Pfam" id="PF00034">
    <property type="entry name" value="Cytochrom_C"/>
    <property type="match status" value="2"/>
</dbReference>
<evidence type="ECO:0000256" key="6">
    <source>
        <dbReference type="ARBA" id="ARBA00022982"/>
    </source>
</evidence>
<dbReference type="GO" id="GO:0005506">
    <property type="term" value="F:iron ion binding"/>
    <property type="evidence" value="ECO:0007669"/>
    <property type="project" value="InterPro"/>
</dbReference>
<proteinExistence type="predicted"/>
<evidence type="ECO:0000256" key="2">
    <source>
        <dbReference type="ARBA" id="ARBA00022448"/>
    </source>
</evidence>
<dbReference type="GO" id="GO:0020037">
    <property type="term" value="F:heme binding"/>
    <property type="evidence" value="ECO:0007669"/>
    <property type="project" value="InterPro"/>
</dbReference>
<feature type="binding site" description="covalent" evidence="8">
    <location>
        <position position="53"/>
    </location>
    <ligand>
        <name>heme c</name>
        <dbReference type="ChEBI" id="CHEBI:61717"/>
        <label>1</label>
    </ligand>
</feature>
<name>A0A193G5F7_9BORD</name>
<feature type="domain" description="Cytochrome c" evidence="11">
    <location>
        <begin position="29"/>
        <end position="127"/>
    </location>
</feature>
<evidence type="ECO:0000256" key="9">
    <source>
        <dbReference type="PIRSR" id="PIRSR000005-2"/>
    </source>
</evidence>
<feature type="binding site" description="covalent" evidence="8">
    <location>
        <position position="159"/>
    </location>
    <ligand>
        <name>heme c</name>
        <dbReference type="ChEBI" id="CHEBI:61717"/>
        <label>2</label>
    </ligand>
</feature>
<reference evidence="12 13" key="1">
    <citation type="submission" date="2016-06" db="EMBL/GenBank/DDBJ databases">
        <title>Complete genome sequences of Bordetella bronchialis and Bordetella flabilis.</title>
        <authorList>
            <person name="LiPuma J.J."/>
            <person name="Spilker T."/>
        </authorList>
    </citation>
    <scope>NUCLEOTIDE SEQUENCE [LARGE SCALE GENOMIC DNA]</scope>
    <source>
        <strain evidence="12 13">AU17976</strain>
    </source>
</reference>
<feature type="binding site" description="covalent" evidence="8">
    <location>
        <position position="162"/>
    </location>
    <ligand>
        <name>heme c</name>
        <dbReference type="ChEBI" id="CHEBI:61717"/>
        <label>2</label>
    </ligand>
</feature>
<keyword evidence="7 9" id="KW-0408">Iron</keyword>
<dbReference type="InterPro" id="IPR050597">
    <property type="entry name" value="Cytochrome_c_Oxidase_Subunit"/>
</dbReference>
<dbReference type="SUPFAM" id="SSF46626">
    <property type="entry name" value="Cytochrome c"/>
    <property type="match status" value="2"/>
</dbReference>
<evidence type="ECO:0000256" key="10">
    <source>
        <dbReference type="SAM" id="SignalP"/>
    </source>
</evidence>
<keyword evidence="4 9" id="KW-0479">Metal-binding</keyword>
<organism evidence="12 13">
    <name type="scientific">Bordetella bronchialis</name>
    <dbReference type="NCBI Taxonomy" id="463025"/>
    <lineage>
        <taxon>Bacteria</taxon>
        <taxon>Pseudomonadati</taxon>
        <taxon>Pseudomonadota</taxon>
        <taxon>Betaproteobacteria</taxon>
        <taxon>Burkholderiales</taxon>
        <taxon>Alcaligenaceae</taxon>
        <taxon>Bordetella</taxon>
    </lineage>
</organism>
<evidence type="ECO:0000256" key="3">
    <source>
        <dbReference type="ARBA" id="ARBA00022617"/>
    </source>
</evidence>
<evidence type="ECO:0000259" key="11">
    <source>
        <dbReference type="PROSITE" id="PS51007"/>
    </source>
</evidence>
<comment type="subcellular location">
    <subcellularLocation>
        <location evidence="1">Periplasm</location>
    </subcellularLocation>
</comment>
<feature type="binding site" description="axial binding residue" evidence="9">
    <location>
        <position position="163"/>
    </location>
    <ligand>
        <name>heme c</name>
        <dbReference type="ChEBI" id="CHEBI:61717"/>
        <label>2</label>
    </ligand>
    <ligandPart>
        <name>Fe</name>
        <dbReference type="ChEBI" id="CHEBI:18248"/>
    </ligandPart>
</feature>
<evidence type="ECO:0000256" key="5">
    <source>
        <dbReference type="ARBA" id="ARBA00022764"/>
    </source>
</evidence>
<accession>A0A193G5F7</accession>
<keyword evidence="6" id="KW-0249">Electron transport</keyword>
<dbReference type="PANTHER" id="PTHR33751">
    <property type="entry name" value="CBB3-TYPE CYTOCHROME C OXIDASE SUBUNIT FIXP"/>
    <property type="match status" value="1"/>
</dbReference>
<feature type="binding site" description="covalent" evidence="8">
    <location>
        <position position="50"/>
    </location>
    <ligand>
        <name>heme c</name>
        <dbReference type="ChEBI" id="CHEBI:61717"/>
        <label>1</label>
    </ligand>
</feature>
<dbReference type="Gene3D" id="1.10.760.10">
    <property type="entry name" value="Cytochrome c-like domain"/>
    <property type="match status" value="2"/>
</dbReference>
<dbReference type="InterPro" id="IPR036909">
    <property type="entry name" value="Cyt_c-like_dom_sf"/>
</dbReference>
<dbReference type="InterPro" id="IPR024167">
    <property type="entry name" value="Cytochrome_c4-like"/>
</dbReference>
<feature type="binding site" description="axial binding residue" evidence="9">
    <location>
        <position position="203"/>
    </location>
    <ligand>
        <name>heme c</name>
        <dbReference type="ChEBI" id="CHEBI:61717"/>
        <label>2</label>
    </ligand>
    <ligandPart>
        <name>Fe</name>
        <dbReference type="ChEBI" id="CHEBI:18248"/>
    </ligandPart>
</feature>
<evidence type="ECO:0000256" key="7">
    <source>
        <dbReference type="ARBA" id="ARBA00023004"/>
    </source>
</evidence>
<evidence type="ECO:0000256" key="8">
    <source>
        <dbReference type="PIRSR" id="PIRSR000005-1"/>
    </source>
</evidence>
<dbReference type="AlphaFoldDB" id="A0A193G5F7"/>
<dbReference type="STRING" id="463025.BAU08_25975"/>
<evidence type="ECO:0000313" key="12">
    <source>
        <dbReference type="EMBL" id="ANN75075.1"/>
    </source>
</evidence>
<comment type="PTM">
    <text evidence="8">Binds 2 heme c groups covalently per subunit.</text>
</comment>
<dbReference type="EMBL" id="CP016171">
    <property type="protein sequence ID" value="ANN75075.1"/>
    <property type="molecule type" value="Genomic_DNA"/>
</dbReference>
<keyword evidence="3 8" id="KW-0349">Heme</keyword>
<gene>
    <name evidence="12" type="ORF">BAU08_25975</name>
</gene>
<keyword evidence="5" id="KW-0574">Periplasm</keyword>
<dbReference type="GO" id="GO:0042597">
    <property type="term" value="C:periplasmic space"/>
    <property type="evidence" value="ECO:0007669"/>
    <property type="project" value="UniProtKB-SubCell"/>
</dbReference>